<evidence type="ECO:0000313" key="2">
    <source>
        <dbReference type="EMBL" id="MBF6302775.1"/>
    </source>
</evidence>
<dbReference type="EMBL" id="JADLQX010000057">
    <property type="protein sequence ID" value="MBF6302775.1"/>
    <property type="molecule type" value="Genomic_DNA"/>
</dbReference>
<proteinExistence type="predicted"/>
<dbReference type="RefSeq" id="WP_195133957.1">
    <property type="nucleotide sequence ID" value="NZ_JADLQX010000057.1"/>
</dbReference>
<accession>A0ABS0D1S7</accession>
<comment type="caution">
    <text evidence="2">The sequence shown here is derived from an EMBL/GenBank/DDBJ whole genome shotgun (WGS) entry which is preliminary data.</text>
</comment>
<feature type="compositionally biased region" description="Low complexity" evidence="1">
    <location>
        <begin position="364"/>
        <end position="373"/>
    </location>
</feature>
<sequence length="384" mass="41601">MSETVDEVAHAFGPGILHGVQVARAVTDLVRGLNAEQRSALESQLRIAQGIELHDAKRDSIAEDNRRKDEQHDLTLQQRRRGMQIADEDVVRRSFDSAQRNARGERETAARVGNTRLQSELTWLTAAVRAAEFQLRVEDSAAENARKDRVADAQVRASNAREDTAVAERGIRQADHERRIERDSAAEQRETELHTEQISGYKNRDRRSKKKHKEEVAEIRERRAIRRRTAGFEQTLTGHQQEAEKVMAAAGQFAAGVGTGGLSDEHADAAKAWGQRLQEDTGLDPDALRFADNKLADIDPDLAQDLSDGIAIAAQDAAIRILLEHLQGAEESGAGPGPETGERIGDAVADVNAVADPAAGADLDAGAAAQARAPEQGAEPGVGA</sequence>
<evidence type="ECO:0000313" key="3">
    <source>
        <dbReference type="Proteomes" id="UP000702209"/>
    </source>
</evidence>
<gene>
    <name evidence="2" type="ORF">IU459_35365</name>
</gene>
<name>A0ABS0D1S7_9NOCA</name>
<feature type="compositionally biased region" description="Basic and acidic residues" evidence="1">
    <location>
        <begin position="176"/>
        <end position="195"/>
    </location>
</feature>
<dbReference type="Proteomes" id="UP000702209">
    <property type="component" value="Unassembled WGS sequence"/>
</dbReference>
<evidence type="ECO:0000256" key="1">
    <source>
        <dbReference type="SAM" id="MobiDB-lite"/>
    </source>
</evidence>
<feature type="region of interest" description="Disordered" evidence="1">
    <location>
        <begin position="330"/>
        <end position="349"/>
    </location>
</feature>
<feature type="region of interest" description="Disordered" evidence="1">
    <location>
        <begin position="364"/>
        <end position="384"/>
    </location>
</feature>
<reference evidence="2 3" key="1">
    <citation type="submission" date="2020-10" db="EMBL/GenBank/DDBJ databases">
        <title>Identification of Nocardia species via Next-generation sequencing and recognition of intraspecies genetic diversity.</title>
        <authorList>
            <person name="Li P."/>
            <person name="Li P."/>
            <person name="Lu B."/>
        </authorList>
    </citation>
    <scope>NUCLEOTIDE SEQUENCE [LARGE SCALE GENOMIC DNA]</scope>
    <source>
        <strain evidence="2 3">BJ06-0157</strain>
    </source>
</reference>
<keyword evidence="3" id="KW-1185">Reference proteome</keyword>
<organism evidence="2 3">
    <name type="scientific">Nocardia amamiensis</name>
    <dbReference type="NCBI Taxonomy" id="404578"/>
    <lineage>
        <taxon>Bacteria</taxon>
        <taxon>Bacillati</taxon>
        <taxon>Actinomycetota</taxon>
        <taxon>Actinomycetes</taxon>
        <taxon>Mycobacteriales</taxon>
        <taxon>Nocardiaceae</taxon>
        <taxon>Nocardia</taxon>
    </lineage>
</organism>
<protein>
    <submittedName>
        <fullName evidence="2">Uncharacterized protein</fullName>
    </submittedName>
</protein>
<feature type="compositionally biased region" description="Low complexity" evidence="1">
    <location>
        <begin position="330"/>
        <end position="339"/>
    </location>
</feature>
<feature type="region of interest" description="Disordered" evidence="1">
    <location>
        <begin position="176"/>
        <end position="217"/>
    </location>
</feature>